<dbReference type="Proteomes" id="UP001172101">
    <property type="component" value="Unassembled WGS sequence"/>
</dbReference>
<protein>
    <submittedName>
        <fullName evidence="1">Uncharacterized protein</fullName>
    </submittedName>
</protein>
<accession>A0AA40DY30</accession>
<comment type="caution">
    <text evidence="1">The sequence shown here is derived from an EMBL/GenBank/DDBJ whole genome shotgun (WGS) entry which is preliminary data.</text>
</comment>
<dbReference type="GeneID" id="85317559"/>
<keyword evidence="2" id="KW-1185">Reference proteome</keyword>
<sequence length="219" mass="24525">MTFGPSHVQNVLVCREWLPHREPERDCCKKWAITGQHRSVLVIRSTTAHKLFCQFLPPSSRNSSAECSCSYTSRMKIFFQGPVRQKNCSRISVPACDYLIESLPSEVICGHPCAAVCHPGRPAAKCCLHAVGLLQCFPLCMNTSSRRIRDSIPPSLFFHQVQVLLLDHRPSDHTHRPIPSIWSGHCCTRRTETAVANSNDCVESSHTTQPVKTANRLPP</sequence>
<dbReference type="EMBL" id="JAUIRO010000004">
    <property type="protein sequence ID" value="KAK0717892.1"/>
    <property type="molecule type" value="Genomic_DNA"/>
</dbReference>
<gene>
    <name evidence="1" type="ORF">B0T26DRAFT_306308</name>
</gene>
<reference evidence="1" key="1">
    <citation type="submission" date="2023-06" db="EMBL/GenBank/DDBJ databases">
        <title>Genome-scale phylogeny and comparative genomics of the fungal order Sordariales.</title>
        <authorList>
            <consortium name="Lawrence Berkeley National Laboratory"/>
            <person name="Hensen N."/>
            <person name="Bonometti L."/>
            <person name="Westerberg I."/>
            <person name="Brannstrom I.O."/>
            <person name="Guillou S."/>
            <person name="Cros-Aarteil S."/>
            <person name="Calhoun S."/>
            <person name="Haridas S."/>
            <person name="Kuo A."/>
            <person name="Mondo S."/>
            <person name="Pangilinan J."/>
            <person name="Riley R."/>
            <person name="LaButti K."/>
            <person name="Andreopoulos B."/>
            <person name="Lipzen A."/>
            <person name="Chen C."/>
            <person name="Yanf M."/>
            <person name="Daum C."/>
            <person name="Ng V."/>
            <person name="Clum A."/>
            <person name="Steindorff A."/>
            <person name="Ohm R."/>
            <person name="Martin F."/>
            <person name="Silar P."/>
            <person name="Natvig D."/>
            <person name="Lalanne C."/>
            <person name="Gautier V."/>
            <person name="Ament-velasquez S.L."/>
            <person name="Kruys A."/>
            <person name="Hutchinson M.I."/>
            <person name="Powell A.J."/>
            <person name="Barry K."/>
            <person name="Miller A.N."/>
            <person name="Grigoriev I.V."/>
            <person name="Debuchy R."/>
            <person name="Gladieux P."/>
            <person name="Thoren M.H."/>
            <person name="Johannesson H."/>
        </authorList>
    </citation>
    <scope>NUCLEOTIDE SEQUENCE</scope>
    <source>
        <strain evidence="1">SMH2392-1A</strain>
    </source>
</reference>
<proteinExistence type="predicted"/>
<evidence type="ECO:0000313" key="1">
    <source>
        <dbReference type="EMBL" id="KAK0717892.1"/>
    </source>
</evidence>
<organism evidence="1 2">
    <name type="scientific">Lasiosphaeria miniovina</name>
    <dbReference type="NCBI Taxonomy" id="1954250"/>
    <lineage>
        <taxon>Eukaryota</taxon>
        <taxon>Fungi</taxon>
        <taxon>Dikarya</taxon>
        <taxon>Ascomycota</taxon>
        <taxon>Pezizomycotina</taxon>
        <taxon>Sordariomycetes</taxon>
        <taxon>Sordariomycetidae</taxon>
        <taxon>Sordariales</taxon>
        <taxon>Lasiosphaeriaceae</taxon>
        <taxon>Lasiosphaeria</taxon>
    </lineage>
</organism>
<dbReference type="AlphaFoldDB" id="A0AA40DY30"/>
<dbReference type="RefSeq" id="XP_060296685.1">
    <property type="nucleotide sequence ID" value="XM_060434289.1"/>
</dbReference>
<name>A0AA40DY30_9PEZI</name>
<evidence type="ECO:0000313" key="2">
    <source>
        <dbReference type="Proteomes" id="UP001172101"/>
    </source>
</evidence>